<dbReference type="InterPro" id="IPR009001">
    <property type="entry name" value="Transl_elong_EF1A/Init_IF2_C"/>
</dbReference>
<dbReference type="SUPFAM" id="SSF50447">
    <property type="entry name" value="Translation proteins"/>
    <property type="match status" value="1"/>
</dbReference>
<keyword evidence="10 17" id="KW-0418">Kinase</keyword>
<dbReference type="GO" id="GO:0000103">
    <property type="term" value="P:sulfate assimilation"/>
    <property type="evidence" value="ECO:0007669"/>
    <property type="project" value="UniProtKB-UniRule"/>
</dbReference>
<evidence type="ECO:0000259" key="18">
    <source>
        <dbReference type="PROSITE" id="PS51722"/>
    </source>
</evidence>
<protein>
    <recommendedName>
        <fullName evidence="16 17">Multifunctional fusion protein</fullName>
    </recommendedName>
    <domain>
        <recommendedName>
            <fullName evidence="16">Sulfate adenylyltransferase subunit 1</fullName>
            <ecNumber evidence="16">2.7.7.4</ecNumber>
        </recommendedName>
        <alternativeName>
            <fullName evidence="16">ATP-sulfurylase large subunit</fullName>
        </alternativeName>
        <alternativeName>
            <fullName evidence="16">Sulfate adenylate transferase</fullName>
            <shortName evidence="16">SAT</shortName>
        </alternativeName>
    </domain>
    <domain>
        <recommendedName>
            <fullName evidence="17">Adenylyl-sulfate kinase</fullName>
            <ecNumber evidence="17">2.7.1.25</ecNumber>
        </recommendedName>
        <alternativeName>
            <fullName evidence="17">APS kinase</fullName>
        </alternativeName>
        <alternativeName>
            <fullName evidence="17">ATP adenosine-5'-phosphosulfate 3'-phosphotransferase</fullName>
        </alternativeName>
        <alternativeName>
            <fullName evidence="17">Adenosine-5'-phosphosulfate kinase</fullName>
        </alternativeName>
    </domain>
</protein>
<dbReference type="NCBIfam" id="NF004035">
    <property type="entry name" value="PRK05506.1"/>
    <property type="match status" value="1"/>
</dbReference>
<dbReference type="AlphaFoldDB" id="A0A844XPU7"/>
<comment type="subunit">
    <text evidence="5">Sulfate-activating enzymes, NodP and NodQ, may be physically associated.</text>
</comment>
<gene>
    <name evidence="16 19" type="primary">cysN</name>
    <name evidence="17" type="synonym">cysC</name>
    <name evidence="19" type="ORF">GRI69_02245</name>
</gene>
<keyword evidence="12 16" id="KW-0342">GTP-binding</keyword>
<evidence type="ECO:0000256" key="11">
    <source>
        <dbReference type="ARBA" id="ARBA00022840"/>
    </source>
</evidence>
<keyword evidence="9 16" id="KW-0547">Nucleotide-binding</keyword>
<dbReference type="InterPro" id="IPR031157">
    <property type="entry name" value="G_TR_CS"/>
</dbReference>
<feature type="binding site" evidence="16">
    <location>
        <begin position="173"/>
        <end position="176"/>
    </location>
    <ligand>
        <name>GTP</name>
        <dbReference type="ChEBI" id="CHEBI:37565"/>
    </ligand>
</feature>
<comment type="function">
    <text evidence="16">With CysD forms the ATP sulfurylase (ATPS) that catalyzes the adenylation of sulfate producing adenosine 5'-phosphosulfate (APS) and diphosphate, the first enzymatic step in sulfur assimilation pathway. APS synthesis involves the formation of a high-energy phosphoric-sulfuric acid anhydride bond driven by GTP hydrolysis by CysN coupled to ATP hydrolysis by CysD.</text>
</comment>
<organism evidence="19 20">
    <name type="scientific">Qipengyuania vulgaris</name>
    <dbReference type="NCBI Taxonomy" id="291985"/>
    <lineage>
        <taxon>Bacteria</taxon>
        <taxon>Pseudomonadati</taxon>
        <taxon>Pseudomonadota</taxon>
        <taxon>Alphaproteobacteria</taxon>
        <taxon>Sphingomonadales</taxon>
        <taxon>Erythrobacteraceae</taxon>
        <taxon>Qipengyuania</taxon>
    </lineage>
</organism>
<dbReference type="HAMAP" id="MF_00062">
    <property type="entry name" value="Sulf_adenylyltr_sub1"/>
    <property type="match status" value="1"/>
</dbReference>
<evidence type="ECO:0000256" key="16">
    <source>
        <dbReference type="HAMAP-Rule" id="MF_00062"/>
    </source>
</evidence>
<dbReference type="PANTHER" id="PTHR23115">
    <property type="entry name" value="TRANSLATION FACTOR"/>
    <property type="match status" value="1"/>
</dbReference>
<dbReference type="NCBIfam" id="TIGR00231">
    <property type="entry name" value="small_GTP"/>
    <property type="match status" value="1"/>
</dbReference>
<feature type="binding site" evidence="16">
    <location>
        <begin position="39"/>
        <end position="46"/>
    </location>
    <ligand>
        <name>GTP</name>
        <dbReference type="ChEBI" id="CHEBI:37565"/>
    </ligand>
</feature>
<comment type="pathway">
    <text evidence="17">Sulfur metabolism; hydrogen sulfide biosynthesis; sulfite from sulfate: step 2/3.</text>
</comment>
<evidence type="ECO:0000256" key="10">
    <source>
        <dbReference type="ARBA" id="ARBA00022777"/>
    </source>
</evidence>
<feature type="domain" description="Tr-type G" evidence="18">
    <location>
        <begin position="30"/>
        <end position="244"/>
    </location>
</feature>
<dbReference type="InterPro" id="IPR054696">
    <property type="entry name" value="GTP-eEF1A_C"/>
</dbReference>
<keyword evidence="17" id="KW-0597">Phosphoprotein</keyword>
<dbReference type="Gene3D" id="2.40.30.10">
    <property type="entry name" value="Translation factors"/>
    <property type="match status" value="2"/>
</dbReference>
<keyword evidence="7 16" id="KW-0808">Transferase</keyword>
<dbReference type="InterPro" id="IPR044139">
    <property type="entry name" value="CysN_NoDQ_III"/>
</dbReference>
<keyword evidence="20" id="KW-1185">Reference proteome</keyword>
<dbReference type="Gene3D" id="3.40.50.300">
    <property type="entry name" value="P-loop containing nucleotide triphosphate hydrolases"/>
    <property type="match status" value="2"/>
</dbReference>
<evidence type="ECO:0000256" key="12">
    <source>
        <dbReference type="ARBA" id="ARBA00023134"/>
    </source>
</evidence>
<dbReference type="GO" id="GO:0004781">
    <property type="term" value="F:sulfate adenylyltransferase (ATP) activity"/>
    <property type="evidence" value="ECO:0007669"/>
    <property type="project" value="UniProtKB-UniRule"/>
</dbReference>
<dbReference type="Proteomes" id="UP000448199">
    <property type="component" value="Unassembled WGS sequence"/>
</dbReference>
<dbReference type="InterPro" id="IPR004161">
    <property type="entry name" value="EFTu-like_2"/>
</dbReference>
<dbReference type="Pfam" id="PF03144">
    <property type="entry name" value="GTP_EFTU_D2"/>
    <property type="match status" value="1"/>
</dbReference>
<comment type="catalytic activity">
    <reaction evidence="15 16">
        <text>sulfate + ATP + H(+) = adenosine 5'-phosphosulfate + diphosphate</text>
        <dbReference type="Rhea" id="RHEA:18133"/>
        <dbReference type="ChEBI" id="CHEBI:15378"/>
        <dbReference type="ChEBI" id="CHEBI:16189"/>
        <dbReference type="ChEBI" id="CHEBI:30616"/>
        <dbReference type="ChEBI" id="CHEBI:33019"/>
        <dbReference type="ChEBI" id="CHEBI:58243"/>
        <dbReference type="EC" id="2.7.7.4"/>
    </reaction>
</comment>
<proteinExistence type="inferred from homology"/>
<dbReference type="GO" id="GO:0004020">
    <property type="term" value="F:adenylylsulfate kinase activity"/>
    <property type="evidence" value="ECO:0007669"/>
    <property type="project" value="UniProtKB-UniRule"/>
</dbReference>
<evidence type="ECO:0000256" key="8">
    <source>
        <dbReference type="ARBA" id="ARBA00022695"/>
    </source>
</evidence>
<accession>A0A844XPU7</accession>
<dbReference type="NCBIfam" id="NF003478">
    <property type="entry name" value="PRK05124.1"/>
    <property type="match status" value="1"/>
</dbReference>
<dbReference type="NCBIfam" id="NF003013">
    <property type="entry name" value="PRK03846.1"/>
    <property type="match status" value="1"/>
</dbReference>
<keyword evidence="8 16" id="KW-0548">Nucleotidyltransferase</keyword>
<evidence type="ECO:0000256" key="15">
    <source>
        <dbReference type="ARBA" id="ARBA00049370"/>
    </source>
</evidence>
<dbReference type="SUPFAM" id="SSF52540">
    <property type="entry name" value="P-loop containing nucleoside triphosphate hydrolases"/>
    <property type="match status" value="2"/>
</dbReference>
<evidence type="ECO:0000256" key="17">
    <source>
        <dbReference type="HAMAP-Rule" id="MF_00065"/>
    </source>
</evidence>
<evidence type="ECO:0000256" key="9">
    <source>
        <dbReference type="ARBA" id="ARBA00022741"/>
    </source>
</evidence>
<dbReference type="EC" id="2.7.7.4" evidence="16"/>
<evidence type="ECO:0000313" key="20">
    <source>
        <dbReference type="Proteomes" id="UP000448199"/>
    </source>
</evidence>
<comment type="function">
    <text evidence="17">Catalyzes the synthesis of activated sulfate.</text>
</comment>
<dbReference type="FunFam" id="3.40.50.300:FF:000119">
    <property type="entry name" value="Sulfate adenylyltransferase subunit 1"/>
    <property type="match status" value="1"/>
</dbReference>
<keyword evidence="11 16" id="KW-0067">ATP-binding</keyword>
<comment type="subunit">
    <text evidence="16">Heterodimer composed of CysD, the smaller subunit, and CysN.</text>
</comment>
<evidence type="ECO:0000256" key="5">
    <source>
        <dbReference type="ARBA" id="ARBA00011760"/>
    </source>
</evidence>
<dbReference type="CDD" id="cd03695">
    <property type="entry name" value="CysN_NodQ_II"/>
    <property type="match status" value="1"/>
</dbReference>
<comment type="similarity">
    <text evidence="3">In the C-terminal section; belongs to the APS kinase family.</text>
</comment>
<dbReference type="SUPFAM" id="SSF50465">
    <property type="entry name" value="EF-Tu/eEF-1alpha/eIF2-gamma C-terminal domain"/>
    <property type="match status" value="1"/>
</dbReference>
<dbReference type="PRINTS" id="PR00315">
    <property type="entry name" value="ELONGATNFCT"/>
</dbReference>
<dbReference type="CDD" id="cd04166">
    <property type="entry name" value="CysN_ATPS"/>
    <property type="match status" value="1"/>
</dbReference>
<evidence type="ECO:0000256" key="14">
    <source>
        <dbReference type="ARBA" id="ARBA00024872"/>
    </source>
</evidence>
<keyword evidence="6" id="KW-0536">Nodulation</keyword>
<dbReference type="NCBIfam" id="TIGR02034">
    <property type="entry name" value="CysN"/>
    <property type="match status" value="1"/>
</dbReference>
<reference evidence="19 20" key="1">
    <citation type="submission" date="2019-12" db="EMBL/GenBank/DDBJ databases">
        <title>Genomic-based taxomic classification of the family Erythrobacteraceae.</title>
        <authorList>
            <person name="Xu L."/>
        </authorList>
    </citation>
    <scope>NUCLEOTIDE SEQUENCE [LARGE SCALE GENOMIC DNA]</scope>
    <source>
        <strain evidence="19 20">DSM 17792</strain>
    </source>
</reference>
<keyword evidence="13" id="KW-0511">Multifunctional enzyme</keyword>
<evidence type="ECO:0000256" key="6">
    <source>
        <dbReference type="ARBA" id="ARBA00022458"/>
    </source>
</evidence>
<comment type="pathway">
    <text evidence="16">Sulfur metabolism; hydrogen sulfide biosynthesis; sulfite from sulfate: step 1/3.</text>
</comment>
<dbReference type="InterPro" id="IPR041757">
    <property type="entry name" value="CysN_GTP-bd"/>
</dbReference>
<dbReference type="FunFam" id="3.40.50.300:FF:000212">
    <property type="entry name" value="Adenylyl-sulfate kinase"/>
    <property type="match status" value="1"/>
</dbReference>
<dbReference type="InterPro" id="IPR002891">
    <property type="entry name" value="APS"/>
</dbReference>
<dbReference type="InterPro" id="IPR000795">
    <property type="entry name" value="T_Tr_GTP-bd_dom"/>
</dbReference>
<dbReference type="CDD" id="cd02027">
    <property type="entry name" value="APSK"/>
    <property type="match status" value="1"/>
</dbReference>
<comment type="function">
    <text evidence="2">APS kinase catalyzes the synthesis of activated sulfate.</text>
</comment>
<sequence>MTRTDLEPIYKTDALIAEDIDAYLEKHQHKTMLRFITCGSVDDGKSTLIGRLLYDSKMIFEDQLAALENDSKRVGTQGQEIDFALLVDGLAAEREQGITIDVAYRFFATESRKFIVADCPGHEQYTRNMVTGASTADLACILIDARKGVLVQTKRHSFLCHQLGIKNLVLAVNKMDLIDYDQAKYDAIIEDYRKFAESIGIENFTAIPISGLAGDNITTQSENTGWYDGPTLMQHLEAVEVRSDANLAKPFRMPVQWVNRPNLDFRGFSGLISTGSVKPGDKVRSLPSGKTSTVKSVVTMDGDLEEAISGQSVTITLEDEIDCSRGDVLSAADSPPEVADQFESTIVWMDEEPLVVGRAYWMKLGSQMVSVTVAEPKFEINVNTMDHLAAKTLELNSIGVSEITTDRAIVFDPYSENRALGGFILIDKISNRTVGAGMLHFSLRRAQNVHWQAVDITRDDHAAMKNQKPRVLWFTGLSGSGKSTIANEVEKKLAIMNRHTFLLDGDNVRHGLNKDLGFTESDRIENIRRIGEVAKLMTDAGLIVLTAFISPFRADRKLVRDMMGEGEFIEVHVDTPLEVAEQRDVKGLYKKARAGELKNFTGIDSPYEEPEEPEIRVNTVAMSPEEAADYIIKQILPLK</sequence>
<comment type="similarity">
    <text evidence="17">Belongs to the APS kinase family.</text>
</comment>
<evidence type="ECO:0000256" key="3">
    <source>
        <dbReference type="ARBA" id="ARBA00005438"/>
    </source>
</evidence>
<dbReference type="GO" id="GO:0005524">
    <property type="term" value="F:ATP binding"/>
    <property type="evidence" value="ECO:0007669"/>
    <property type="project" value="UniProtKB-UniRule"/>
</dbReference>
<dbReference type="InterPro" id="IPR027417">
    <property type="entry name" value="P-loop_NTPase"/>
</dbReference>
<dbReference type="GO" id="GO:0070814">
    <property type="term" value="P:hydrogen sulfide biosynthetic process"/>
    <property type="evidence" value="ECO:0007669"/>
    <property type="project" value="UniProtKB-UniRule"/>
</dbReference>
<evidence type="ECO:0000256" key="2">
    <source>
        <dbReference type="ARBA" id="ARBA00002357"/>
    </source>
</evidence>
<dbReference type="InterPro" id="IPR011779">
    <property type="entry name" value="SO4_adenylTrfase_lsu"/>
</dbReference>
<dbReference type="PROSITE" id="PS51722">
    <property type="entry name" value="G_TR_2"/>
    <property type="match status" value="1"/>
</dbReference>
<evidence type="ECO:0000256" key="7">
    <source>
        <dbReference type="ARBA" id="ARBA00022679"/>
    </source>
</evidence>
<dbReference type="Pfam" id="PF00009">
    <property type="entry name" value="GTP_EFTU"/>
    <property type="match status" value="1"/>
</dbReference>
<dbReference type="HAMAP" id="MF_00065">
    <property type="entry name" value="Adenylyl_sulf_kinase"/>
    <property type="match status" value="1"/>
</dbReference>
<comment type="caution">
    <text evidence="19">The sequence shown here is derived from an EMBL/GenBank/DDBJ whole genome shotgun (WGS) entry which is preliminary data.</text>
</comment>
<dbReference type="InterPro" id="IPR050100">
    <property type="entry name" value="TRAFAC_GTPase_members"/>
</dbReference>
<evidence type="ECO:0000313" key="19">
    <source>
        <dbReference type="EMBL" id="MXO47082.1"/>
    </source>
</evidence>
<dbReference type="GO" id="GO:0003924">
    <property type="term" value="F:GTPase activity"/>
    <property type="evidence" value="ECO:0007669"/>
    <property type="project" value="InterPro"/>
</dbReference>
<dbReference type="InterPro" id="IPR009000">
    <property type="entry name" value="Transl_B-barrel_sf"/>
</dbReference>
<name>A0A844XPU7_9SPHN</name>
<dbReference type="Pfam" id="PF01583">
    <property type="entry name" value="APS_kinase"/>
    <property type="match status" value="1"/>
</dbReference>
<evidence type="ECO:0000256" key="13">
    <source>
        <dbReference type="ARBA" id="ARBA00023268"/>
    </source>
</evidence>
<dbReference type="NCBIfam" id="TIGR00455">
    <property type="entry name" value="apsK"/>
    <property type="match status" value="1"/>
</dbReference>
<feature type="active site" description="Phosphoserine intermediate" evidence="17">
    <location>
        <position position="550"/>
    </location>
</feature>
<dbReference type="EMBL" id="WTYC01000001">
    <property type="protein sequence ID" value="MXO47082.1"/>
    <property type="molecule type" value="Genomic_DNA"/>
</dbReference>
<dbReference type="InterPro" id="IPR044138">
    <property type="entry name" value="CysN_II"/>
</dbReference>
<comment type="function">
    <text evidence="14">Proposed to provide activated sulfate for transfer to Nod factor. ATP sulfurylase may be the GTPase, regulating ATP sulfurylase activity.</text>
</comment>
<dbReference type="RefSeq" id="WP_160726681.1">
    <property type="nucleotide sequence ID" value="NZ_WTYC01000001.1"/>
</dbReference>
<dbReference type="InterPro" id="IPR005225">
    <property type="entry name" value="Small_GTP-bd"/>
</dbReference>
<dbReference type="GO" id="GO:0005525">
    <property type="term" value="F:GTP binding"/>
    <property type="evidence" value="ECO:0007669"/>
    <property type="project" value="UniProtKB-UniRule"/>
</dbReference>
<dbReference type="PROSITE" id="PS00301">
    <property type="entry name" value="G_TR_1"/>
    <property type="match status" value="1"/>
</dbReference>
<feature type="binding site" evidence="17">
    <location>
        <begin position="476"/>
        <end position="483"/>
    </location>
    <ligand>
        <name>ATP</name>
        <dbReference type="ChEBI" id="CHEBI:30616"/>
    </ligand>
</feature>
<dbReference type="UniPathway" id="UPA00140">
    <property type="reaction ID" value="UER00204"/>
</dbReference>
<dbReference type="OrthoDB" id="9804504at2"/>
<dbReference type="Pfam" id="PF22594">
    <property type="entry name" value="GTP-eEF1A_C"/>
    <property type="match status" value="1"/>
</dbReference>
<dbReference type="EC" id="2.7.1.25" evidence="17"/>
<dbReference type="CDD" id="cd04095">
    <property type="entry name" value="CysN_NoDQ_III"/>
    <property type="match status" value="1"/>
</dbReference>
<comment type="similarity">
    <text evidence="16">Belongs to the TRAFAC class translation factor GTPase superfamily. Classic translation factor GTPase family. CysN/NodQ subfamily.</text>
</comment>
<evidence type="ECO:0000256" key="1">
    <source>
        <dbReference type="ARBA" id="ARBA00001823"/>
    </source>
</evidence>
<evidence type="ECO:0000256" key="4">
    <source>
        <dbReference type="ARBA" id="ARBA00007237"/>
    </source>
</evidence>
<comment type="catalytic activity">
    <reaction evidence="1 17">
        <text>adenosine 5'-phosphosulfate + ATP = 3'-phosphoadenylyl sulfate + ADP + H(+)</text>
        <dbReference type="Rhea" id="RHEA:24152"/>
        <dbReference type="ChEBI" id="CHEBI:15378"/>
        <dbReference type="ChEBI" id="CHEBI:30616"/>
        <dbReference type="ChEBI" id="CHEBI:58243"/>
        <dbReference type="ChEBI" id="CHEBI:58339"/>
        <dbReference type="ChEBI" id="CHEBI:456216"/>
        <dbReference type="EC" id="2.7.1.25"/>
    </reaction>
</comment>
<feature type="binding site" evidence="16">
    <location>
        <begin position="118"/>
        <end position="122"/>
    </location>
    <ligand>
        <name>GTP</name>
        <dbReference type="ChEBI" id="CHEBI:37565"/>
    </ligand>
</feature>
<dbReference type="InterPro" id="IPR059117">
    <property type="entry name" value="APS_kinase_dom"/>
</dbReference>
<comment type="similarity">
    <text evidence="4">In the N-terminal section; belongs to the TRAFAC class translation factor GTPase superfamily. Classic translation factor GTPase family. CysN/NodQ subfamily.</text>
</comment>